<dbReference type="HOGENOM" id="CLU_289112_0_0_1"/>
<dbReference type="InterPro" id="IPR000210">
    <property type="entry name" value="BTB/POZ_dom"/>
</dbReference>
<dbReference type="InterPro" id="IPR012337">
    <property type="entry name" value="RNaseH-like_sf"/>
</dbReference>
<evidence type="ECO:0000256" key="2">
    <source>
        <dbReference type="ARBA" id="ARBA00022840"/>
    </source>
</evidence>
<keyword evidence="1" id="KW-0547">Nucleotide-binding</keyword>
<accession>H3H194</accession>
<reference evidence="5" key="1">
    <citation type="journal article" date="2006" name="Science">
        <title>Phytophthora genome sequences uncover evolutionary origins and mechanisms of pathogenesis.</title>
        <authorList>
            <person name="Tyler B.M."/>
            <person name="Tripathy S."/>
            <person name="Zhang X."/>
            <person name="Dehal P."/>
            <person name="Jiang R.H."/>
            <person name="Aerts A."/>
            <person name="Arredondo F.D."/>
            <person name="Baxter L."/>
            <person name="Bensasson D."/>
            <person name="Beynon J.L."/>
            <person name="Chapman J."/>
            <person name="Damasceno C.M."/>
            <person name="Dorrance A.E."/>
            <person name="Dou D."/>
            <person name="Dickerman A.W."/>
            <person name="Dubchak I.L."/>
            <person name="Garbelotto M."/>
            <person name="Gijzen M."/>
            <person name="Gordon S.G."/>
            <person name="Govers F."/>
            <person name="Grunwald N.J."/>
            <person name="Huang W."/>
            <person name="Ivors K.L."/>
            <person name="Jones R.W."/>
            <person name="Kamoun S."/>
            <person name="Krampis K."/>
            <person name="Lamour K.H."/>
            <person name="Lee M.K."/>
            <person name="McDonald W.H."/>
            <person name="Medina M."/>
            <person name="Meijer H.J."/>
            <person name="Nordberg E.K."/>
            <person name="Maclean D.J."/>
            <person name="Ospina-Giraldo M.D."/>
            <person name="Morris P.F."/>
            <person name="Phuntumart V."/>
            <person name="Putnam N.H."/>
            <person name="Rash S."/>
            <person name="Rose J.K."/>
            <person name="Sakihama Y."/>
            <person name="Salamov A.A."/>
            <person name="Savidor A."/>
            <person name="Scheuring C.F."/>
            <person name="Smith B.M."/>
            <person name="Sobral B.W."/>
            <person name="Terry A."/>
            <person name="Torto-Alalibo T.A."/>
            <person name="Win J."/>
            <person name="Xu Z."/>
            <person name="Zhang H."/>
            <person name="Grigoriev I.V."/>
            <person name="Rokhsar D.S."/>
            <person name="Boore J.L."/>
        </authorList>
    </citation>
    <scope>NUCLEOTIDE SEQUENCE [LARGE SCALE GENOMIC DNA]</scope>
    <source>
        <strain evidence="5">Pr102</strain>
    </source>
</reference>
<dbReference type="SMART" id="SM00382">
    <property type="entry name" value="AAA"/>
    <property type="match status" value="1"/>
</dbReference>
<dbReference type="InterPro" id="IPR003593">
    <property type="entry name" value="AAA+_ATPase"/>
</dbReference>
<dbReference type="Gene3D" id="1.25.40.420">
    <property type="match status" value="1"/>
</dbReference>
<dbReference type="Gene3D" id="3.10.20.90">
    <property type="entry name" value="Phosphatidylinositol 3-kinase Catalytic Subunit, Chain A, domain 1"/>
    <property type="match status" value="1"/>
</dbReference>
<dbReference type="Gene3D" id="3.40.50.300">
    <property type="entry name" value="P-loop containing nucleotide triphosphate hydrolases"/>
    <property type="match status" value="1"/>
</dbReference>
<keyword evidence="2" id="KW-0067">ATP-binding</keyword>
<evidence type="ECO:0000313" key="4">
    <source>
        <dbReference type="EnsemblProtists" id="Phyra83996"/>
    </source>
</evidence>
<dbReference type="SUPFAM" id="SSF53098">
    <property type="entry name" value="Ribonuclease H-like"/>
    <property type="match status" value="2"/>
</dbReference>
<dbReference type="STRING" id="164328.H3H194"/>
<evidence type="ECO:0000313" key="5">
    <source>
        <dbReference type="Proteomes" id="UP000005238"/>
    </source>
</evidence>
<dbReference type="GO" id="GO:0005524">
    <property type="term" value="F:ATP binding"/>
    <property type="evidence" value="ECO:0007669"/>
    <property type="project" value="UniProtKB-KW"/>
</dbReference>
<dbReference type="InterPro" id="IPR045735">
    <property type="entry name" value="Spore_III_AA_AAA+_ATPase"/>
</dbReference>
<evidence type="ECO:0000256" key="1">
    <source>
        <dbReference type="ARBA" id="ARBA00022741"/>
    </source>
</evidence>
<feature type="domain" description="BTB" evidence="3">
    <location>
        <begin position="873"/>
        <end position="939"/>
    </location>
</feature>
<dbReference type="InterPro" id="IPR029071">
    <property type="entry name" value="Ubiquitin-like_domsf"/>
</dbReference>
<reference evidence="4" key="2">
    <citation type="submission" date="2015-06" db="UniProtKB">
        <authorList>
            <consortium name="EnsemblProtists"/>
        </authorList>
    </citation>
    <scope>IDENTIFICATION</scope>
    <source>
        <strain evidence="4">Pr102</strain>
    </source>
</reference>
<dbReference type="Proteomes" id="UP000005238">
    <property type="component" value="Unassembled WGS sequence"/>
</dbReference>
<dbReference type="Gene3D" id="3.30.420.10">
    <property type="entry name" value="Ribonuclease H-like superfamily/Ribonuclease H"/>
    <property type="match status" value="2"/>
</dbReference>
<dbReference type="SUPFAM" id="SSF54695">
    <property type="entry name" value="POZ domain"/>
    <property type="match status" value="1"/>
</dbReference>
<dbReference type="Pfam" id="PF00651">
    <property type="entry name" value="BTB"/>
    <property type="match status" value="1"/>
</dbReference>
<dbReference type="InParanoid" id="H3H194"/>
<dbReference type="EnsemblProtists" id="Phyra83996">
    <property type="protein sequence ID" value="Phyra83996"/>
    <property type="gene ID" value="Phyra83996"/>
</dbReference>
<sequence length="1062" mass="118112">MAEASVQYIASKKKLDALLAAHGSNPVATSAKVVAVHFQFAQEDSAKSDQDRVVAVAIGNDSPPSVAVVLQLDALGASQVATGLKHLLEDPSIVKVLFDGERVARWLQRYQATNVTPVKCVDLQLLYQRVVHSNATTVTLEEVITQLGSKTTVAMAEEVAKFNAELKPQAWAKSPLAPHMQHSLTKSMRLYTRFAISVVGADASDTAVVLQLDSLSQAHVLPALKMLLSDPATVKAMHNVHRAAFYLHHNGLTDVELANCTDLQIVYENAINTSELQASMFQIVKHCESTDTSSSIAQTTQSFKAKVKRVDPAEWARTPLPESLLKTLANEAQLYAQCYRDLEKVYTDTAKWGGLTKMRWRYATENQGHQAIWFDPDADNQPRSLEYFSSYNDRTSNSVRLPDGILPLELQCELASLLELLPTEYRDTIMNIADYRTKLVDVCLDVGRIPHVYTGKKQRVVLSKNNEVVSKDTIDEIVTNLGGEMRIGDDNRAGIDRQLHRISVMRSKTDEVYGLTMRVGRALLNAACVLTDLLLSERHADKSVLVLGHPGSGKTTLIRDVARCVSETMENVCIIDTSNEIGGDGLVPHACVGWARRMMVRSLEAQAGVMVECVQNHTVETLIVDEIGRKAEVLAASTVRQRGPRLIASAHGDFRALIKNPDLKGLVGGSQQVIVGDGAAAKSASKSKLQTQRAGNPIFDVIVELDHVVRGRCRIIWDVAKAVDSVLEGGDYTFETRQWDSSTLGIHVLDVVRPENVEFTVKAAEDLVLTGKERSIVRVAANNMYSCLMQKTQRFSSLFRHYSKHHGLPRESLDFFFTNRLDPEDSPESVHLQKNDIILVRRRVAPTTLMLPSHSDEAYFATMRELFLNGTGSDITLEVGPDREILRAHRLILMTRCEIFEAMFRPGAMRESEDGVVRIEDHSPEMVSKMLEFIYTNRVLDMVKLNSNQLIDLLTLSEQYLLLPLKHLCEVAAQDVLSVGNVGRFLCAAEKFNAAYLKEYCLAFFLDHTNEIIDDENFREEIESCPSMALTIVRASTRSAGSSMEPVAKRRRLNMPFDDPEY</sequence>
<dbReference type="PROSITE" id="PS50097">
    <property type="entry name" value="BTB"/>
    <property type="match status" value="1"/>
</dbReference>
<name>H3H194_PHYRM</name>
<evidence type="ECO:0000259" key="3">
    <source>
        <dbReference type="PROSITE" id="PS50097"/>
    </source>
</evidence>
<organism evidence="4 5">
    <name type="scientific">Phytophthora ramorum</name>
    <name type="common">Sudden oak death agent</name>
    <dbReference type="NCBI Taxonomy" id="164328"/>
    <lineage>
        <taxon>Eukaryota</taxon>
        <taxon>Sar</taxon>
        <taxon>Stramenopiles</taxon>
        <taxon>Oomycota</taxon>
        <taxon>Peronosporomycetes</taxon>
        <taxon>Peronosporales</taxon>
        <taxon>Peronosporaceae</taxon>
        <taxon>Phytophthora</taxon>
    </lineage>
</organism>
<dbReference type="InterPro" id="IPR036397">
    <property type="entry name" value="RNaseH_sf"/>
</dbReference>
<dbReference type="Gene3D" id="3.30.710.10">
    <property type="entry name" value="Potassium Channel Kv1.1, Chain A"/>
    <property type="match status" value="1"/>
</dbReference>
<dbReference type="SMART" id="SM00225">
    <property type="entry name" value="BTB"/>
    <property type="match status" value="1"/>
</dbReference>
<dbReference type="VEuPathDB" id="FungiDB:KRP23_12606"/>
<dbReference type="PANTHER" id="PTHR20953">
    <property type="entry name" value="KINASE-RELATED"/>
    <property type="match status" value="1"/>
</dbReference>
<protein>
    <recommendedName>
        <fullName evidence="3">BTB domain-containing protein</fullName>
    </recommendedName>
</protein>
<dbReference type="AlphaFoldDB" id="H3H194"/>
<dbReference type="Pfam" id="PF19568">
    <property type="entry name" value="Spore_III_AA"/>
    <property type="match status" value="1"/>
</dbReference>
<dbReference type="InterPro" id="IPR011333">
    <property type="entry name" value="SKP1/BTB/POZ_sf"/>
</dbReference>
<dbReference type="VEuPathDB" id="FungiDB:KRP22_12915"/>
<dbReference type="GO" id="GO:0003676">
    <property type="term" value="F:nucleic acid binding"/>
    <property type="evidence" value="ECO:0007669"/>
    <property type="project" value="InterPro"/>
</dbReference>
<dbReference type="eggNOG" id="KOG1987">
    <property type="taxonomic scope" value="Eukaryota"/>
</dbReference>
<dbReference type="PANTHER" id="PTHR20953:SF3">
    <property type="entry name" value="P-LOOP CONTAINING NUCLEOSIDE TRIPHOSPHATE HYDROLASES SUPERFAMILY PROTEIN"/>
    <property type="match status" value="1"/>
</dbReference>
<dbReference type="CDD" id="cd01763">
    <property type="entry name" value="Ubl_SUMO_like"/>
    <property type="match status" value="1"/>
</dbReference>
<dbReference type="SUPFAM" id="SSF54236">
    <property type="entry name" value="Ubiquitin-like"/>
    <property type="match status" value="1"/>
</dbReference>
<dbReference type="CDD" id="cd00009">
    <property type="entry name" value="AAA"/>
    <property type="match status" value="1"/>
</dbReference>
<dbReference type="VEuPathDB" id="FungiDB:KRP23_12605"/>
<dbReference type="VEuPathDB" id="FungiDB:KRP22_12917"/>
<keyword evidence="5" id="KW-1185">Reference proteome</keyword>
<proteinExistence type="predicted"/>
<dbReference type="VEuPathDB" id="FungiDB:KRP22_12916"/>
<dbReference type="InterPro" id="IPR027417">
    <property type="entry name" value="P-loop_NTPase"/>
</dbReference>
<dbReference type="SUPFAM" id="SSF52540">
    <property type="entry name" value="P-loop containing nucleoside triphosphate hydrolases"/>
    <property type="match status" value="1"/>
</dbReference>
<dbReference type="EMBL" id="DS566098">
    <property type="status" value="NOT_ANNOTATED_CDS"/>
    <property type="molecule type" value="Genomic_DNA"/>
</dbReference>